<gene>
    <name evidence="1" type="ORF">AB3G37_14905</name>
</gene>
<reference evidence="1" key="1">
    <citation type="submission" date="2024-07" db="EMBL/GenBank/DDBJ databases">
        <authorList>
            <person name="Biller S.J."/>
        </authorList>
    </citation>
    <scope>NUCLEOTIDE SEQUENCE</scope>
    <source>
        <strain evidence="1">WC2420</strain>
    </source>
</reference>
<evidence type="ECO:0008006" key="2">
    <source>
        <dbReference type="Google" id="ProtNLM"/>
    </source>
</evidence>
<evidence type="ECO:0000313" key="1">
    <source>
        <dbReference type="EMBL" id="XDU70857.1"/>
    </source>
</evidence>
<name>A0AB39VMD6_9GAMM</name>
<dbReference type="AlphaFoldDB" id="A0AB39VMD6"/>
<accession>A0AB39VMD6</accession>
<dbReference type="RefSeq" id="WP_369788300.1">
    <property type="nucleotide sequence ID" value="NZ_CP165628.1"/>
</dbReference>
<protein>
    <recommendedName>
        <fullName evidence="2">Immunity protein 30 domain-containing protein</fullName>
    </recommendedName>
</protein>
<organism evidence="1">
    <name type="scientific">Rouxiella sp. WC2420</name>
    <dbReference type="NCBI Taxonomy" id="3234145"/>
    <lineage>
        <taxon>Bacteria</taxon>
        <taxon>Pseudomonadati</taxon>
        <taxon>Pseudomonadota</taxon>
        <taxon>Gammaproteobacteria</taxon>
        <taxon>Enterobacterales</taxon>
        <taxon>Yersiniaceae</taxon>
        <taxon>Rouxiella</taxon>
    </lineage>
</organism>
<sequence>MPNLAFRSSDEIIDPLFEQLAHPDDSVSVAMLEKLIPTLPIEYQRYVAYGITSLIKDDEYQAVTFFDMAFSASPQENKVFVLSNAAASLGVSKRYRRELIFLRKSLQLNSPKLLKYASHIAARWCEFGMLKDIESKLMQLKSESILSDDEDINKMFNESNKMLSILGEASESERESLNLAANLVQKLAEDEGLPVFDTRVWKDSEDCYCYAFYLHEDYHDRFRELDEKLDRLIIDSMLDYTHVTPVIFFGGAHAS</sequence>
<proteinExistence type="predicted"/>
<dbReference type="EMBL" id="CP165628">
    <property type="protein sequence ID" value="XDU70857.1"/>
    <property type="molecule type" value="Genomic_DNA"/>
</dbReference>